<evidence type="ECO:0000313" key="2">
    <source>
        <dbReference type="EMBL" id="PZX20711.1"/>
    </source>
</evidence>
<dbReference type="RefSeq" id="WP_170124174.1">
    <property type="nucleotide sequence ID" value="NZ_QKZK01000001.1"/>
</dbReference>
<proteinExistence type="predicted"/>
<sequence>MIRRWLSVWMLFFGCVCTGTSQFVEESVAVSSIKTVQLFKKGWELSFPVILLGSDDQLMLAFDELGDNAKTYHYTLVHCNSSWEVSNLHPNEYLQGFVHQPLEDYRFSLNTTVPYVHYQAVFPNDDVRLMLSGNYIVKVYEEFDDLHPVVVKRFSVVESLVNIDAAVKYPVDPQLRKTHQQVDVRVLHPRLSINNPLHEVRLVVVQNGRTDNLVVLQKPDFIRAGELVYDHPRPLLFEAGQQYRWLDIRSTRFLSEHVARVVYSAPYYHVELQPDVLRSGTPFFFREDANGQYVVSVREYDDAAIEADYLFVHFSLPMAQPYLDGHVYLLGALGQNAFSQATRMEYQAEKMAYEQTLLLKQGFYNYQYALVPYRKTTGLLAPIEGAFVEAENDYQIFVYYKAANDYYERLVGYTVVNSRK</sequence>
<gene>
    <name evidence="2" type="ORF">LX69_00136</name>
</gene>
<protein>
    <submittedName>
        <fullName evidence="2">Uncharacterized protein DUF5103</fullName>
    </submittedName>
</protein>
<dbReference type="InterPro" id="IPR031345">
    <property type="entry name" value="T9SS_Plug_N"/>
</dbReference>
<keyword evidence="3" id="KW-1185">Reference proteome</keyword>
<evidence type="ECO:0000259" key="1">
    <source>
        <dbReference type="Pfam" id="PF17116"/>
    </source>
</evidence>
<organism evidence="2 3">
    <name type="scientific">Breznakibacter xylanolyticus</name>
    <dbReference type="NCBI Taxonomy" id="990"/>
    <lineage>
        <taxon>Bacteria</taxon>
        <taxon>Pseudomonadati</taxon>
        <taxon>Bacteroidota</taxon>
        <taxon>Bacteroidia</taxon>
        <taxon>Marinilabiliales</taxon>
        <taxon>Marinilabiliaceae</taxon>
        <taxon>Breznakibacter</taxon>
    </lineage>
</organism>
<name>A0A2W7NJT3_9BACT</name>
<evidence type="ECO:0000313" key="3">
    <source>
        <dbReference type="Proteomes" id="UP000249239"/>
    </source>
</evidence>
<dbReference type="Pfam" id="PF17116">
    <property type="entry name" value="T9SS_plug_1st"/>
    <property type="match status" value="1"/>
</dbReference>
<dbReference type="PROSITE" id="PS51257">
    <property type="entry name" value="PROKAR_LIPOPROTEIN"/>
    <property type="match status" value="1"/>
</dbReference>
<feature type="domain" description="Type 9 secretion system plug protein N-terminal" evidence="1">
    <location>
        <begin position="33"/>
        <end position="158"/>
    </location>
</feature>
<dbReference type="Proteomes" id="UP000249239">
    <property type="component" value="Unassembled WGS sequence"/>
</dbReference>
<dbReference type="EMBL" id="QKZK01000001">
    <property type="protein sequence ID" value="PZX20711.1"/>
    <property type="molecule type" value="Genomic_DNA"/>
</dbReference>
<accession>A0A2W7NJT3</accession>
<dbReference type="AlphaFoldDB" id="A0A2W7NJT3"/>
<comment type="caution">
    <text evidence="2">The sequence shown here is derived from an EMBL/GenBank/DDBJ whole genome shotgun (WGS) entry which is preliminary data.</text>
</comment>
<reference evidence="2 3" key="1">
    <citation type="submission" date="2018-06" db="EMBL/GenBank/DDBJ databases">
        <title>Genomic Encyclopedia of Archaeal and Bacterial Type Strains, Phase II (KMG-II): from individual species to whole genera.</title>
        <authorList>
            <person name="Goeker M."/>
        </authorList>
    </citation>
    <scope>NUCLEOTIDE SEQUENCE [LARGE SCALE GENOMIC DNA]</scope>
    <source>
        <strain evidence="2 3">DSM 6779</strain>
    </source>
</reference>